<feature type="signal peptide" evidence="2">
    <location>
        <begin position="1"/>
        <end position="23"/>
    </location>
</feature>
<organism evidence="3 4">
    <name type="scientific">Floridaenema fluviatile BLCC-F154</name>
    <dbReference type="NCBI Taxonomy" id="3153640"/>
    <lineage>
        <taxon>Bacteria</taxon>
        <taxon>Bacillati</taxon>
        <taxon>Cyanobacteriota</taxon>
        <taxon>Cyanophyceae</taxon>
        <taxon>Oscillatoriophycideae</taxon>
        <taxon>Aerosakkonematales</taxon>
        <taxon>Aerosakkonemataceae</taxon>
        <taxon>Floridanema</taxon>
        <taxon>Floridanema fluviatile</taxon>
    </lineage>
</organism>
<dbReference type="Proteomes" id="UP001576776">
    <property type="component" value="Unassembled WGS sequence"/>
</dbReference>
<keyword evidence="2" id="KW-0732">Signal</keyword>
<reference evidence="3 4" key="1">
    <citation type="submission" date="2024-09" db="EMBL/GenBank/DDBJ databases">
        <title>Floridaenema gen nov. (Aerosakkonemataceae, Aerosakkonematales ord. nov., Cyanobacteria) from benthic tropical and subtropical fresh waters, with the description of four new species.</title>
        <authorList>
            <person name="Moretto J.A."/>
            <person name="Berthold D.E."/>
            <person name="Lefler F.W."/>
            <person name="Huang I.-S."/>
            <person name="Laughinghouse H. IV."/>
        </authorList>
    </citation>
    <scope>NUCLEOTIDE SEQUENCE [LARGE SCALE GENOMIC DNA]</scope>
    <source>
        <strain evidence="3 4">BLCC-F154</strain>
    </source>
</reference>
<feature type="compositionally biased region" description="Low complexity" evidence="1">
    <location>
        <begin position="25"/>
        <end position="46"/>
    </location>
</feature>
<evidence type="ECO:0000313" key="4">
    <source>
        <dbReference type="Proteomes" id="UP001576776"/>
    </source>
</evidence>
<dbReference type="RefSeq" id="WP_413259634.1">
    <property type="nucleotide sequence ID" value="NZ_JBHFNS010000084.1"/>
</dbReference>
<feature type="chain" id="PRO_5045415404" evidence="2">
    <location>
        <begin position="24"/>
        <end position="257"/>
    </location>
</feature>
<evidence type="ECO:0000256" key="1">
    <source>
        <dbReference type="SAM" id="MobiDB-lite"/>
    </source>
</evidence>
<evidence type="ECO:0000256" key="2">
    <source>
        <dbReference type="SAM" id="SignalP"/>
    </source>
</evidence>
<name>A0ABV4YI06_9CYAN</name>
<keyword evidence="4" id="KW-1185">Reference proteome</keyword>
<accession>A0ABV4YI06</accession>
<comment type="caution">
    <text evidence="3">The sequence shown here is derived from an EMBL/GenBank/DDBJ whole genome shotgun (WGS) entry which is preliminary data.</text>
</comment>
<proteinExistence type="predicted"/>
<sequence length="257" mass="28538">MKLNYWFVLISGCLTLVTTPAWAQTPETPQTEETPPTQETPQTEETPPTPESATPNSSARDLDLSPEIIENSPVLRRWMRKVPNVLESIKNDPSFRTRLRLGYSQFTADDRSSGIKVGIEDIFLGKTGLTLSGEYSTSFDGDYSLYGGDLRYYILPLGGYINVAPVIGYRHIDTDKYDTSGLNVGARLLFVFSRTGGGDISLTQSWVSPGTSEEVGLTTISVGYALTENIRLSTDIQKQNARQRKDTRLAVVLEWML</sequence>
<protein>
    <submittedName>
        <fullName evidence="3">SPOR domain-containing protein</fullName>
    </submittedName>
</protein>
<gene>
    <name evidence="3" type="ORF">ACE1B6_23145</name>
</gene>
<feature type="region of interest" description="Disordered" evidence="1">
    <location>
        <begin position="25"/>
        <end position="65"/>
    </location>
</feature>
<dbReference type="EMBL" id="JBHFNS010000084">
    <property type="protein sequence ID" value="MFB2938153.1"/>
    <property type="molecule type" value="Genomic_DNA"/>
</dbReference>
<evidence type="ECO:0000313" key="3">
    <source>
        <dbReference type="EMBL" id="MFB2938153.1"/>
    </source>
</evidence>